<dbReference type="Proteomes" id="UP001139103">
    <property type="component" value="Unassembled WGS sequence"/>
</dbReference>
<proteinExistence type="predicted"/>
<comment type="caution">
    <text evidence="1">The sequence shown here is derived from an EMBL/GenBank/DDBJ whole genome shotgun (WGS) entry which is preliminary data.</text>
</comment>
<name>A0A9X1MHN0_9BACT</name>
<evidence type="ECO:0000313" key="1">
    <source>
        <dbReference type="EMBL" id="MCC9627288.1"/>
    </source>
</evidence>
<evidence type="ECO:0000313" key="2">
    <source>
        <dbReference type="Proteomes" id="UP001139103"/>
    </source>
</evidence>
<dbReference type="RefSeq" id="WP_230215374.1">
    <property type="nucleotide sequence ID" value="NZ_JAJKFT010000002.1"/>
</dbReference>
<organism evidence="1 2">
    <name type="scientific">Blastopirellula sediminis</name>
    <dbReference type="NCBI Taxonomy" id="2894196"/>
    <lineage>
        <taxon>Bacteria</taxon>
        <taxon>Pseudomonadati</taxon>
        <taxon>Planctomycetota</taxon>
        <taxon>Planctomycetia</taxon>
        <taxon>Pirellulales</taxon>
        <taxon>Pirellulaceae</taxon>
        <taxon>Blastopirellula</taxon>
    </lineage>
</organism>
<dbReference type="AlphaFoldDB" id="A0A9X1MHN0"/>
<sequence length="209" mass="22766">MPLIDLDLPSPAQLRGGWAAFAAVCAARGWTDSAYAEPDRWYFDDGGGNWACLRFHEGGRAILFGHDHEYSETYFRDAATYFDEEETDLLADAPEWWGFDLDPAPYGDFIGFVYGWDGTRWRRSAYDKSDGFESVGLLDGCSINGFQQLADHAADAPGLNGEPPAEKAMAALVAADGEITSELLAAVTPGWDIAAGVAAARKFRDAVLR</sequence>
<keyword evidence="2" id="KW-1185">Reference proteome</keyword>
<protein>
    <recommendedName>
        <fullName evidence="3">Proteophosphoglycan 5</fullName>
    </recommendedName>
</protein>
<reference evidence="1" key="1">
    <citation type="submission" date="2021-11" db="EMBL/GenBank/DDBJ databases">
        <title>Genome sequence.</title>
        <authorList>
            <person name="Sun Q."/>
        </authorList>
    </citation>
    <scope>NUCLEOTIDE SEQUENCE</scope>
    <source>
        <strain evidence="1">JC732</strain>
    </source>
</reference>
<dbReference type="EMBL" id="JAJKFT010000002">
    <property type="protein sequence ID" value="MCC9627288.1"/>
    <property type="molecule type" value="Genomic_DNA"/>
</dbReference>
<gene>
    <name evidence="1" type="ORF">LOC68_02675</name>
</gene>
<evidence type="ECO:0008006" key="3">
    <source>
        <dbReference type="Google" id="ProtNLM"/>
    </source>
</evidence>
<accession>A0A9X1MHN0</accession>